<sequence>MLVYEPAASCTFSIEVLFSTFTAFSLTDVLSQISLSQLSSFQETFSPHIHHSSYPFSRHQEIPQVSGMSSSSSPVDLYKPQQRGYVWPSPPSYAEFDPNVTNAADYGDPWAGVKAHGRMVDAAVLSGNPCIYGSHTKRQGDCRDCSTVALFRILKGRKGNLKKESGQSTAHKADTPCLDLYLEYTAMKKAENAGKSSCKEFDQFVNNELKGQVRVCANAPTKHWVKTNFWLSEDGALYWGNGDGKQRQIKREDGSKTQGRIMRDYEAAELVHDIHQKDHCGRDALIARIQQEGYKPPVKEVVTAWIGDCTGCDRGTKNRKRSRDDSTPAAVSGPPSKRQKADPRAPKRKERKDSTRPTPDVVPAEAALLPTAPAPATPAITAELPEEAIQEFPIDPLDYLLCPSSEVLVEQHKEAAPQVLQGLPAETPQFFPLLAPAAPAINAELPHEAFQDVDEFGVASLEFLLEGVYDEAEFNATVESVENAAQEWGIPENTQASPADLDITWFDVDGTLARQDASRSSG</sequence>
<comment type="caution">
    <text evidence="2">The sequence shown here is derived from an EMBL/GenBank/DDBJ whole genome shotgun (WGS) entry which is preliminary data.</text>
</comment>
<dbReference type="EMBL" id="JBBPEH010000009">
    <property type="protein sequence ID" value="KAK7533992.1"/>
    <property type="molecule type" value="Genomic_DNA"/>
</dbReference>
<keyword evidence="3" id="KW-1185">Reference proteome</keyword>
<feature type="compositionally biased region" description="Basic and acidic residues" evidence="1">
    <location>
        <begin position="339"/>
        <end position="355"/>
    </location>
</feature>
<accession>A0ABR1LFK7</accession>
<evidence type="ECO:0000313" key="2">
    <source>
        <dbReference type="EMBL" id="KAK7533992.1"/>
    </source>
</evidence>
<dbReference type="GeneID" id="92029380"/>
<gene>
    <name evidence="2" type="ORF">J3D65DRAFT_466044</name>
</gene>
<proteinExistence type="predicted"/>
<dbReference type="Proteomes" id="UP001360953">
    <property type="component" value="Unassembled WGS sequence"/>
</dbReference>
<organism evidence="2 3">
    <name type="scientific">Phyllosticta citribraziliensis</name>
    <dbReference type="NCBI Taxonomy" id="989973"/>
    <lineage>
        <taxon>Eukaryota</taxon>
        <taxon>Fungi</taxon>
        <taxon>Dikarya</taxon>
        <taxon>Ascomycota</taxon>
        <taxon>Pezizomycotina</taxon>
        <taxon>Dothideomycetes</taxon>
        <taxon>Dothideomycetes incertae sedis</taxon>
        <taxon>Botryosphaeriales</taxon>
        <taxon>Phyllostictaceae</taxon>
        <taxon>Phyllosticta</taxon>
    </lineage>
</organism>
<feature type="region of interest" description="Disordered" evidence="1">
    <location>
        <begin position="313"/>
        <end position="372"/>
    </location>
</feature>
<evidence type="ECO:0000313" key="3">
    <source>
        <dbReference type="Proteomes" id="UP001360953"/>
    </source>
</evidence>
<name>A0ABR1LFK7_9PEZI</name>
<dbReference type="RefSeq" id="XP_066653031.1">
    <property type="nucleotide sequence ID" value="XM_066796474.1"/>
</dbReference>
<evidence type="ECO:0000256" key="1">
    <source>
        <dbReference type="SAM" id="MobiDB-lite"/>
    </source>
</evidence>
<reference evidence="2 3" key="1">
    <citation type="submission" date="2024-04" db="EMBL/GenBank/DDBJ databases">
        <title>Phyllosticta paracitricarpa is synonymous to the EU quarantine fungus P. citricarpa based on phylogenomic analyses.</title>
        <authorList>
            <consortium name="Lawrence Berkeley National Laboratory"/>
            <person name="Van ingen-buijs V.A."/>
            <person name="Van westerhoven A.C."/>
            <person name="Haridas S."/>
            <person name="Skiadas P."/>
            <person name="Martin F."/>
            <person name="Groenewald J.Z."/>
            <person name="Crous P.W."/>
            <person name="Seidl M.F."/>
        </authorList>
    </citation>
    <scope>NUCLEOTIDE SEQUENCE [LARGE SCALE GENOMIC DNA]</scope>
    <source>
        <strain evidence="2 3">CPC 17464</strain>
    </source>
</reference>
<protein>
    <submittedName>
        <fullName evidence="2">Uncharacterized protein</fullName>
    </submittedName>
</protein>